<accession>A0A916UDW0</accession>
<keyword evidence="2" id="KW-1185">Reference proteome</keyword>
<dbReference type="AlphaFoldDB" id="A0A916UDW0"/>
<reference evidence="1" key="1">
    <citation type="journal article" date="2014" name="Int. J. Syst. Evol. Microbiol.">
        <title>Complete genome sequence of Corynebacterium casei LMG S-19264T (=DSM 44701T), isolated from a smear-ripened cheese.</title>
        <authorList>
            <consortium name="US DOE Joint Genome Institute (JGI-PGF)"/>
            <person name="Walter F."/>
            <person name="Albersmeier A."/>
            <person name="Kalinowski J."/>
            <person name="Ruckert C."/>
        </authorList>
    </citation>
    <scope>NUCLEOTIDE SEQUENCE</scope>
    <source>
        <strain evidence="1">CGMCC 1.15478</strain>
    </source>
</reference>
<name>A0A916UDW0_9ACTN</name>
<evidence type="ECO:0000313" key="1">
    <source>
        <dbReference type="EMBL" id="GGC68870.1"/>
    </source>
</evidence>
<proteinExistence type="predicted"/>
<sequence>MTSCSLAVRAGVPPSRWDAEFVDHIHALSTPVRSGSPIKTRLTIAAAENARYEFARHHQQAFGAHAVLATHLQP</sequence>
<comment type="caution">
    <text evidence="1">The sequence shown here is derived from an EMBL/GenBank/DDBJ whole genome shotgun (WGS) entry which is preliminary data.</text>
</comment>
<dbReference type="Proteomes" id="UP000641514">
    <property type="component" value="Unassembled WGS sequence"/>
</dbReference>
<dbReference type="EMBL" id="BMJH01000002">
    <property type="protein sequence ID" value="GGC68870.1"/>
    <property type="molecule type" value="Genomic_DNA"/>
</dbReference>
<gene>
    <name evidence="1" type="ORF">GCM10011410_22110</name>
</gene>
<protein>
    <submittedName>
        <fullName evidence="1">Uncharacterized protein</fullName>
    </submittedName>
</protein>
<evidence type="ECO:0000313" key="2">
    <source>
        <dbReference type="Proteomes" id="UP000641514"/>
    </source>
</evidence>
<organism evidence="1 2">
    <name type="scientific">Hoyosella rhizosphaerae</name>
    <dbReference type="NCBI Taxonomy" id="1755582"/>
    <lineage>
        <taxon>Bacteria</taxon>
        <taxon>Bacillati</taxon>
        <taxon>Actinomycetota</taxon>
        <taxon>Actinomycetes</taxon>
        <taxon>Mycobacteriales</taxon>
        <taxon>Hoyosellaceae</taxon>
        <taxon>Hoyosella</taxon>
    </lineage>
</organism>
<reference evidence="1" key="2">
    <citation type="submission" date="2020-09" db="EMBL/GenBank/DDBJ databases">
        <authorList>
            <person name="Sun Q."/>
            <person name="Zhou Y."/>
        </authorList>
    </citation>
    <scope>NUCLEOTIDE SEQUENCE</scope>
    <source>
        <strain evidence="1">CGMCC 1.15478</strain>
    </source>
</reference>